<dbReference type="AlphaFoldDB" id="A0A7X1PNU7"/>
<sequence>MHALMALILPALAIGVGATVVLDLWNLFLARFLNMPGPNWGMVGRWVGHFPKGRFVHQNIAQAAPIAGEQALGWLAHYLIGIAFAVLLLLTQDPQWPLQPTLAPALIVGVLTVAAPFFLMQPCMGAGVAASKTPKPNVARLRSLVGHSVFGLGLYGSAMTWAWVMGQAT</sequence>
<feature type="transmembrane region" description="Helical" evidence="1">
    <location>
        <begin position="102"/>
        <end position="121"/>
    </location>
</feature>
<feature type="transmembrane region" description="Helical" evidence="1">
    <location>
        <begin position="71"/>
        <end position="90"/>
    </location>
</feature>
<keyword evidence="1" id="KW-0472">Membrane</keyword>
<keyword evidence="1" id="KW-0812">Transmembrane</keyword>
<evidence type="ECO:0000256" key="1">
    <source>
        <dbReference type="SAM" id="Phobius"/>
    </source>
</evidence>
<dbReference type="InterPro" id="IPR021329">
    <property type="entry name" value="DUF2938"/>
</dbReference>
<accession>A0A7X1PNU7</accession>
<evidence type="ECO:0000313" key="3">
    <source>
        <dbReference type="Proteomes" id="UP000486534"/>
    </source>
</evidence>
<name>A0A7X1PNU7_9PSED</name>
<proteinExistence type="predicted"/>
<protein>
    <submittedName>
        <fullName evidence="2">DUF2938 family protein</fullName>
    </submittedName>
</protein>
<dbReference type="RefSeq" id="WP_053131840.1">
    <property type="nucleotide sequence ID" value="NZ_JBLAVA010000003.1"/>
</dbReference>
<gene>
    <name evidence="2" type="ORF">GDH07_17845</name>
</gene>
<dbReference type="Proteomes" id="UP000486534">
    <property type="component" value="Unassembled WGS sequence"/>
</dbReference>
<comment type="caution">
    <text evidence="2">The sequence shown here is derived from an EMBL/GenBank/DDBJ whole genome shotgun (WGS) entry which is preliminary data.</text>
</comment>
<evidence type="ECO:0000313" key="2">
    <source>
        <dbReference type="EMBL" id="MQA55182.1"/>
    </source>
</evidence>
<feature type="transmembrane region" description="Helical" evidence="1">
    <location>
        <begin position="141"/>
        <end position="164"/>
    </location>
</feature>
<reference evidence="2 3" key="1">
    <citation type="submission" date="2019-10" db="EMBL/GenBank/DDBJ databases">
        <title>Pseudomonas dajingensis sp. nov., isolated from the profound head ulcers of farmed Murray cod (Maccullochella peelii peelii).</title>
        <authorList>
            <person name="Liu Y."/>
        </authorList>
    </citation>
    <scope>NUCLEOTIDE SEQUENCE [LARGE SCALE GENOMIC DNA]</scope>
    <source>
        <strain evidence="2 3">MC042</strain>
    </source>
</reference>
<dbReference type="Pfam" id="PF11158">
    <property type="entry name" value="DUF2938"/>
    <property type="match status" value="1"/>
</dbReference>
<dbReference type="EMBL" id="WHUV01000003">
    <property type="protein sequence ID" value="MQA55182.1"/>
    <property type="molecule type" value="Genomic_DNA"/>
</dbReference>
<keyword evidence="1" id="KW-1133">Transmembrane helix</keyword>
<organism evidence="2 3">
    <name type="scientific">Pseudomonas piscis</name>
    <dbReference type="NCBI Taxonomy" id="2614538"/>
    <lineage>
        <taxon>Bacteria</taxon>
        <taxon>Pseudomonadati</taxon>
        <taxon>Pseudomonadota</taxon>
        <taxon>Gammaproteobacteria</taxon>
        <taxon>Pseudomonadales</taxon>
        <taxon>Pseudomonadaceae</taxon>
        <taxon>Pseudomonas</taxon>
    </lineage>
</organism>